<comment type="similarity">
    <text evidence="2">Belongs to the MscS (TC 1.A.23) family.</text>
</comment>
<dbReference type="InterPro" id="IPR010920">
    <property type="entry name" value="LSM_dom_sf"/>
</dbReference>
<evidence type="ECO:0000256" key="3">
    <source>
        <dbReference type="ARBA" id="ARBA00022475"/>
    </source>
</evidence>
<evidence type="ECO:0000259" key="9">
    <source>
        <dbReference type="Pfam" id="PF21088"/>
    </source>
</evidence>
<dbReference type="InterPro" id="IPR011014">
    <property type="entry name" value="MscS_channel_TM-2"/>
</dbReference>
<dbReference type="RefSeq" id="WP_057788327.1">
    <property type="nucleotide sequence ID" value="NZ_JQCD01000029.1"/>
</dbReference>
<evidence type="ECO:0000256" key="2">
    <source>
        <dbReference type="ARBA" id="ARBA00008017"/>
    </source>
</evidence>
<gene>
    <name evidence="10" type="ORF">IV67_GL000777</name>
</gene>
<dbReference type="Gene3D" id="1.10.287.1260">
    <property type="match status" value="1"/>
</dbReference>
<dbReference type="InterPro" id="IPR023408">
    <property type="entry name" value="MscS_beta-dom_sf"/>
</dbReference>
<keyword evidence="6 7" id="KW-0472">Membrane</keyword>
<dbReference type="STRING" id="1620.IV67_GL000777"/>
<dbReference type="EMBL" id="JQCD01000029">
    <property type="protein sequence ID" value="KRN76517.1"/>
    <property type="molecule type" value="Genomic_DNA"/>
</dbReference>
<evidence type="ECO:0000313" key="10">
    <source>
        <dbReference type="EMBL" id="KRN76517.1"/>
    </source>
</evidence>
<dbReference type="OrthoDB" id="9809206at2"/>
<keyword evidence="3" id="KW-1003">Cell membrane</keyword>
<feature type="transmembrane region" description="Helical" evidence="7">
    <location>
        <begin position="131"/>
        <end position="153"/>
    </location>
</feature>
<feature type="domain" description="Mechanosensitive ion channel transmembrane helices 2/3" evidence="9">
    <location>
        <begin position="140"/>
        <end position="180"/>
    </location>
</feature>
<keyword evidence="11" id="KW-1185">Reference proteome</keyword>
<dbReference type="Proteomes" id="UP000051673">
    <property type="component" value="Unassembled WGS sequence"/>
</dbReference>
<dbReference type="GO" id="GO:0055085">
    <property type="term" value="P:transmembrane transport"/>
    <property type="evidence" value="ECO:0007669"/>
    <property type="project" value="InterPro"/>
</dbReference>
<keyword evidence="5 7" id="KW-1133">Transmembrane helix</keyword>
<comment type="caution">
    <text evidence="10">The sequence shown here is derived from an EMBL/GenBank/DDBJ whole genome shotgun (WGS) entry which is preliminary data.</text>
</comment>
<sequence length="354" mass="38972">METRSLIRWFEQTFDWKIGAITLVCLVLIWLIGHYGVKWLIGRLSRVERFGDTTHLIIECAQKPLTVVIYAMGVTEVLDYLNAPKSVLGLTGQLFQTWIVVSIGIALYYVTPTLMKRASTIGQTNILKTNAIMRSFTTTLLQVLLITVIGFAVLDIWNINVNGLLAGAGLTGLAISMAAQDQIRNFLGGAVIIAEKSFSIGDAIESPSIEGTVEDITFRSTKLRTPAGALQVVPNSTLANEPITNKSRVDVPRITLNYYLNVGTTEAQLTQFKVDILNFLKADQRFMASHMEYQVNVLEITSTGIHLQVNGPLSDMGIEQINATKADLNLAMIDMAQKRSIKFVQVGEMMSGDA</sequence>
<keyword evidence="4 7" id="KW-0812">Transmembrane</keyword>
<evidence type="ECO:0000256" key="4">
    <source>
        <dbReference type="ARBA" id="ARBA00022692"/>
    </source>
</evidence>
<dbReference type="PATRIC" id="fig|1620.3.peg.791"/>
<protein>
    <submittedName>
        <fullName evidence="10">Small mechanosensitive channel</fullName>
    </submittedName>
</protein>
<feature type="transmembrane region" description="Helical" evidence="7">
    <location>
        <begin position="20"/>
        <end position="41"/>
    </location>
</feature>
<accession>A0A0R2JMC3</accession>
<evidence type="ECO:0000256" key="5">
    <source>
        <dbReference type="ARBA" id="ARBA00022989"/>
    </source>
</evidence>
<dbReference type="AlphaFoldDB" id="A0A0R2JMC3"/>
<evidence type="ECO:0000256" key="1">
    <source>
        <dbReference type="ARBA" id="ARBA00004651"/>
    </source>
</evidence>
<dbReference type="Pfam" id="PF00924">
    <property type="entry name" value="MS_channel_2nd"/>
    <property type="match status" value="1"/>
</dbReference>
<feature type="transmembrane region" description="Helical" evidence="7">
    <location>
        <begin position="87"/>
        <end position="110"/>
    </location>
</feature>
<dbReference type="PANTHER" id="PTHR30566">
    <property type="entry name" value="YNAI-RELATED MECHANOSENSITIVE ION CHANNEL"/>
    <property type="match status" value="1"/>
</dbReference>
<dbReference type="Pfam" id="PF21088">
    <property type="entry name" value="MS_channel_1st"/>
    <property type="match status" value="1"/>
</dbReference>
<dbReference type="GO" id="GO:0005886">
    <property type="term" value="C:plasma membrane"/>
    <property type="evidence" value="ECO:0007669"/>
    <property type="project" value="UniProtKB-SubCell"/>
</dbReference>
<dbReference type="SUPFAM" id="SSF50182">
    <property type="entry name" value="Sm-like ribonucleoproteins"/>
    <property type="match status" value="1"/>
</dbReference>
<proteinExistence type="inferred from homology"/>
<dbReference type="Gene3D" id="2.30.30.60">
    <property type="match status" value="1"/>
</dbReference>
<name>A0A0R2JMC3_9LACO</name>
<dbReference type="PANTHER" id="PTHR30566:SF5">
    <property type="entry name" value="MECHANOSENSITIVE ION CHANNEL PROTEIN 1, MITOCHONDRIAL-RELATED"/>
    <property type="match status" value="1"/>
</dbReference>
<evidence type="ECO:0000313" key="11">
    <source>
        <dbReference type="Proteomes" id="UP000051673"/>
    </source>
</evidence>
<reference evidence="10 11" key="1">
    <citation type="journal article" date="2015" name="Genome Announc.">
        <title>Expanding the biotechnology potential of lactobacilli through comparative genomics of 213 strains and associated genera.</title>
        <authorList>
            <person name="Sun Z."/>
            <person name="Harris H.M."/>
            <person name="McCann A."/>
            <person name="Guo C."/>
            <person name="Argimon S."/>
            <person name="Zhang W."/>
            <person name="Yang X."/>
            <person name="Jeffery I.B."/>
            <person name="Cooney J.C."/>
            <person name="Kagawa T.F."/>
            <person name="Liu W."/>
            <person name="Song Y."/>
            <person name="Salvetti E."/>
            <person name="Wrobel A."/>
            <person name="Rasinkangas P."/>
            <person name="Parkhill J."/>
            <person name="Rea M.C."/>
            <person name="O'Sullivan O."/>
            <person name="Ritari J."/>
            <person name="Douillard F.P."/>
            <person name="Paul Ross R."/>
            <person name="Yang R."/>
            <person name="Briner A.E."/>
            <person name="Felis G.E."/>
            <person name="de Vos W.M."/>
            <person name="Barrangou R."/>
            <person name="Klaenhammer T.R."/>
            <person name="Caufield P.W."/>
            <person name="Cui Y."/>
            <person name="Zhang H."/>
            <person name="O'Toole P.W."/>
        </authorList>
    </citation>
    <scope>NUCLEOTIDE SEQUENCE [LARGE SCALE GENOMIC DNA]</scope>
    <source>
        <strain evidence="10 11">DSM 20014</strain>
    </source>
</reference>
<evidence type="ECO:0000256" key="7">
    <source>
        <dbReference type="SAM" id="Phobius"/>
    </source>
</evidence>
<comment type="subcellular location">
    <subcellularLocation>
        <location evidence="1">Cell membrane</location>
        <topology evidence="1">Multi-pass membrane protein</topology>
    </subcellularLocation>
</comment>
<dbReference type="InterPro" id="IPR006685">
    <property type="entry name" value="MscS_channel_2nd"/>
</dbReference>
<organism evidence="10 11">
    <name type="scientific">Weissella minor</name>
    <dbReference type="NCBI Taxonomy" id="1620"/>
    <lineage>
        <taxon>Bacteria</taxon>
        <taxon>Bacillati</taxon>
        <taxon>Bacillota</taxon>
        <taxon>Bacilli</taxon>
        <taxon>Lactobacillales</taxon>
        <taxon>Lactobacillaceae</taxon>
        <taxon>Weissella</taxon>
    </lineage>
</organism>
<dbReference type="SUPFAM" id="SSF82861">
    <property type="entry name" value="Mechanosensitive channel protein MscS (YggB), transmembrane region"/>
    <property type="match status" value="1"/>
</dbReference>
<feature type="domain" description="Mechanosensitive ion channel MscS" evidence="8">
    <location>
        <begin position="183"/>
        <end position="248"/>
    </location>
</feature>
<evidence type="ECO:0000259" key="8">
    <source>
        <dbReference type="Pfam" id="PF00924"/>
    </source>
</evidence>
<dbReference type="InterPro" id="IPR049142">
    <property type="entry name" value="MS_channel_1st"/>
</dbReference>
<evidence type="ECO:0000256" key="6">
    <source>
        <dbReference type="ARBA" id="ARBA00023136"/>
    </source>
</evidence>